<protein>
    <submittedName>
        <fullName evidence="1">Zinc chelation protein SecC</fullName>
    </submittedName>
</protein>
<dbReference type="Proteomes" id="UP000632498">
    <property type="component" value="Unassembled WGS sequence"/>
</dbReference>
<dbReference type="AlphaFoldDB" id="A0A917FFM2"/>
<comment type="caution">
    <text evidence="1">The sequence shown here is derived from an EMBL/GenBank/DDBJ whole genome shotgun (WGS) entry which is preliminary data.</text>
</comment>
<dbReference type="RefSeq" id="WP_188666847.1">
    <property type="nucleotide sequence ID" value="NZ_BMHV01000032.1"/>
</dbReference>
<reference evidence="1" key="2">
    <citation type="submission" date="2020-09" db="EMBL/GenBank/DDBJ databases">
        <authorList>
            <person name="Sun Q."/>
            <person name="Zhou Y."/>
        </authorList>
    </citation>
    <scope>NUCLEOTIDE SEQUENCE</scope>
    <source>
        <strain evidence="1">CGMCC 1.15254</strain>
    </source>
</reference>
<sequence>MTESTNLDWHQSDGLNKSEQHLAKLCSETFLRLWHYPNLYTDKGVTKHDHQGKELCDLLVVFDNHILIFSDKNCDINDTEDAAKDWCRWYRKAIKKSADQVFGAERWIKKYPDRIFMDKQCQVPFPLNIPPIEECVIHRIVVASGAKNRAEKYFGGGSSGSLMQLSWLNGDEHLNPATENWYPFAVGQVAPEKGFVHVFDEANIDILLSELDTITDFVEYLVAKEGLFKSLPMVSAGSEEDLLGFYLLNGGSFEEGYDRKGFGHVHIPEGEWLAYYNSDVRRHWQAKISASAYFDSLLDIVSEHIVTGTLLQENDRGIAYHERNIRLLAAEPRHHRVMLTEAFLKKIETTPANVRSGFMFPSSNPAVLYVYLCFPLDNYTREIYRQERQACLTAYCHVAKHLNSHADYIVGIATESSRDSGLRSEDIISFDMRAWTEEDDANAKIIMDEYKIFTHHAANSIFTS</sequence>
<accession>A0A917FFM2</accession>
<evidence type="ECO:0000313" key="2">
    <source>
        <dbReference type="Proteomes" id="UP000632498"/>
    </source>
</evidence>
<proteinExistence type="predicted"/>
<reference evidence="1" key="1">
    <citation type="journal article" date="2014" name="Int. J. Syst. Evol. Microbiol.">
        <title>Complete genome sequence of Corynebacterium casei LMG S-19264T (=DSM 44701T), isolated from a smear-ripened cheese.</title>
        <authorList>
            <consortium name="US DOE Joint Genome Institute (JGI-PGF)"/>
            <person name="Walter F."/>
            <person name="Albersmeier A."/>
            <person name="Kalinowski J."/>
            <person name="Ruckert C."/>
        </authorList>
    </citation>
    <scope>NUCLEOTIDE SEQUENCE</scope>
    <source>
        <strain evidence="1">CGMCC 1.15254</strain>
    </source>
</reference>
<organism evidence="1 2">
    <name type="scientific">Terasakiella brassicae</name>
    <dbReference type="NCBI Taxonomy" id="1634917"/>
    <lineage>
        <taxon>Bacteria</taxon>
        <taxon>Pseudomonadati</taxon>
        <taxon>Pseudomonadota</taxon>
        <taxon>Alphaproteobacteria</taxon>
        <taxon>Rhodospirillales</taxon>
        <taxon>Terasakiellaceae</taxon>
        <taxon>Terasakiella</taxon>
    </lineage>
</organism>
<name>A0A917FFM2_9PROT</name>
<gene>
    <name evidence="1" type="ORF">GCM10011332_30730</name>
</gene>
<keyword evidence="2" id="KW-1185">Reference proteome</keyword>
<evidence type="ECO:0000313" key="1">
    <source>
        <dbReference type="EMBL" id="GGF74463.1"/>
    </source>
</evidence>
<dbReference type="EMBL" id="BMHV01000032">
    <property type="protein sequence ID" value="GGF74463.1"/>
    <property type="molecule type" value="Genomic_DNA"/>
</dbReference>